<keyword evidence="6 10" id="KW-0653">Protein transport</keyword>
<dbReference type="EMBL" id="JBHSGO010000125">
    <property type="protein sequence ID" value="MFC4665769.1"/>
    <property type="molecule type" value="Genomic_DNA"/>
</dbReference>
<evidence type="ECO:0000256" key="11">
    <source>
        <dbReference type="SAM" id="MobiDB-lite"/>
    </source>
</evidence>
<protein>
    <recommendedName>
        <fullName evidence="10">Protein-export membrane protein SecG</fullName>
    </recommendedName>
</protein>
<accession>A0ABV9K763</accession>
<feature type="compositionally biased region" description="Polar residues" evidence="11">
    <location>
        <begin position="99"/>
        <end position="113"/>
    </location>
</feature>
<dbReference type="Pfam" id="PF03840">
    <property type="entry name" value="SecG"/>
    <property type="match status" value="1"/>
</dbReference>
<evidence type="ECO:0000256" key="9">
    <source>
        <dbReference type="ARBA" id="ARBA00023136"/>
    </source>
</evidence>
<dbReference type="RefSeq" id="WP_380078193.1">
    <property type="nucleotide sequence ID" value="NZ_JBHSGO010000125.1"/>
</dbReference>
<reference evidence="13" key="1">
    <citation type="journal article" date="2019" name="Int. J. Syst. Evol. Microbiol.">
        <title>The Global Catalogue of Microorganisms (GCM) 10K type strain sequencing project: providing services to taxonomists for standard genome sequencing and annotation.</title>
        <authorList>
            <consortium name="The Broad Institute Genomics Platform"/>
            <consortium name="The Broad Institute Genome Sequencing Center for Infectious Disease"/>
            <person name="Wu L."/>
            <person name="Ma J."/>
        </authorList>
    </citation>
    <scope>NUCLEOTIDE SEQUENCE [LARGE SCALE GENOMIC DNA]</scope>
    <source>
        <strain evidence="13">CGMCC 4.7357</strain>
    </source>
</reference>
<evidence type="ECO:0000256" key="3">
    <source>
        <dbReference type="ARBA" id="ARBA00022448"/>
    </source>
</evidence>
<feature type="transmembrane region" description="Helical" evidence="10">
    <location>
        <begin position="55"/>
        <end position="72"/>
    </location>
</feature>
<evidence type="ECO:0000256" key="1">
    <source>
        <dbReference type="ARBA" id="ARBA00004651"/>
    </source>
</evidence>
<keyword evidence="4 10" id="KW-1003">Cell membrane</keyword>
<evidence type="ECO:0000256" key="7">
    <source>
        <dbReference type="ARBA" id="ARBA00022989"/>
    </source>
</evidence>
<keyword evidence="7 10" id="KW-1133">Transmembrane helix</keyword>
<comment type="caution">
    <text evidence="10">Lacks conserved residue(s) required for the propagation of feature annotation.</text>
</comment>
<comment type="caution">
    <text evidence="12">The sequence shown here is derived from an EMBL/GenBank/DDBJ whole genome shotgun (WGS) entry which is preliminary data.</text>
</comment>
<keyword evidence="8 10" id="KW-0811">Translocation</keyword>
<keyword evidence="3 10" id="KW-0813">Transport</keyword>
<dbReference type="Proteomes" id="UP001596020">
    <property type="component" value="Unassembled WGS sequence"/>
</dbReference>
<evidence type="ECO:0000256" key="5">
    <source>
        <dbReference type="ARBA" id="ARBA00022692"/>
    </source>
</evidence>
<evidence type="ECO:0000313" key="12">
    <source>
        <dbReference type="EMBL" id="MFC4665769.1"/>
    </source>
</evidence>
<comment type="function">
    <text evidence="10">Involved in protein export. Participates in an early event of protein translocation.</text>
</comment>
<name>A0ABV9K763_9PORP</name>
<dbReference type="PANTHER" id="PTHR34182">
    <property type="entry name" value="PROTEIN-EXPORT MEMBRANE PROTEIN SECG"/>
    <property type="match status" value="1"/>
</dbReference>
<comment type="subcellular location">
    <subcellularLocation>
        <location evidence="1 10">Cell membrane</location>
        <topology evidence="1 10">Multi-pass membrane protein</topology>
    </subcellularLocation>
</comment>
<comment type="similarity">
    <text evidence="2 10">Belongs to the SecG family.</text>
</comment>
<dbReference type="InterPro" id="IPR004692">
    <property type="entry name" value="SecG"/>
</dbReference>
<dbReference type="PANTHER" id="PTHR34182:SF1">
    <property type="entry name" value="PROTEIN-EXPORT MEMBRANE PROTEIN SECG"/>
    <property type="match status" value="1"/>
</dbReference>
<evidence type="ECO:0000313" key="13">
    <source>
        <dbReference type="Proteomes" id="UP001596020"/>
    </source>
</evidence>
<gene>
    <name evidence="12" type="primary">secG</name>
    <name evidence="12" type="ORF">ACFO3G_03970</name>
</gene>
<evidence type="ECO:0000256" key="4">
    <source>
        <dbReference type="ARBA" id="ARBA00022475"/>
    </source>
</evidence>
<feature type="region of interest" description="Disordered" evidence="11">
    <location>
        <begin position="93"/>
        <end position="128"/>
    </location>
</feature>
<dbReference type="NCBIfam" id="TIGR00810">
    <property type="entry name" value="secG"/>
    <property type="match status" value="1"/>
</dbReference>
<keyword evidence="13" id="KW-1185">Reference proteome</keyword>
<keyword evidence="5 10" id="KW-0812">Transmembrane</keyword>
<proteinExistence type="inferred from homology"/>
<evidence type="ECO:0000256" key="10">
    <source>
        <dbReference type="RuleBase" id="RU365087"/>
    </source>
</evidence>
<sequence length="128" mass="13413">MYIFLTILIVLAAILLILVVVIQNSKGGGLAAGFSSSNQIMGVRKTTDFLEKATWYLAAAVVVLSIISSHFLHGAQDPATETGINQKMLVKDAEKDAKSTANPFATPQGNGAENQEAPATGTPSAPKE</sequence>
<organism evidence="12 13">
    <name type="scientific">Falsiporphyromonas endometrii</name>
    <dbReference type="NCBI Taxonomy" id="1387297"/>
    <lineage>
        <taxon>Bacteria</taxon>
        <taxon>Pseudomonadati</taxon>
        <taxon>Bacteroidota</taxon>
        <taxon>Bacteroidia</taxon>
        <taxon>Bacteroidales</taxon>
        <taxon>Porphyromonadaceae</taxon>
        <taxon>Falsiporphyromonas</taxon>
    </lineage>
</organism>
<evidence type="ECO:0000256" key="8">
    <source>
        <dbReference type="ARBA" id="ARBA00023010"/>
    </source>
</evidence>
<evidence type="ECO:0000256" key="2">
    <source>
        <dbReference type="ARBA" id="ARBA00008445"/>
    </source>
</evidence>
<evidence type="ECO:0000256" key="6">
    <source>
        <dbReference type="ARBA" id="ARBA00022927"/>
    </source>
</evidence>
<keyword evidence="9 10" id="KW-0472">Membrane</keyword>